<keyword evidence="8" id="KW-1185">Reference proteome</keyword>
<dbReference type="InterPro" id="IPR020946">
    <property type="entry name" value="Flavin_mOase-like"/>
</dbReference>
<dbReference type="Gene3D" id="3.50.50.60">
    <property type="entry name" value="FAD/NAD(P)-binding domain"/>
    <property type="match status" value="1"/>
</dbReference>
<evidence type="ECO:0000313" key="7">
    <source>
        <dbReference type="EMBL" id="PWN26409.1"/>
    </source>
</evidence>
<reference evidence="7 8" key="1">
    <citation type="journal article" date="2018" name="Mol. Biol. Evol.">
        <title>Broad Genomic Sampling Reveals a Smut Pathogenic Ancestry of the Fungal Clade Ustilaginomycotina.</title>
        <authorList>
            <person name="Kijpornyongpan T."/>
            <person name="Mondo S.J."/>
            <person name="Barry K."/>
            <person name="Sandor L."/>
            <person name="Lee J."/>
            <person name="Lipzen A."/>
            <person name="Pangilinan J."/>
            <person name="LaButti K."/>
            <person name="Hainaut M."/>
            <person name="Henrissat B."/>
            <person name="Grigoriev I.V."/>
            <person name="Spatafora J.W."/>
            <person name="Aime M.C."/>
        </authorList>
    </citation>
    <scope>NUCLEOTIDE SEQUENCE [LARGE SCALE GENOMIC DNA]</scope>
    <source>
        <strain evidence="7 8">MCA 5214</strain>
    </source>
</reference>
<evidence type="ECO:0000256" key="1">
    <source>
        <dbReference type="ARBA" id="ARBA00001974"/>
    </source>
</evidence>
<dbReference type="InterPro" id="IPR051820">
    <property type="entry name" value="FAD-binding_MO"/>
</dbReference>
<dbReference type="OrthoDB" id="74360at2759"/>
<dbReference type="SUPFAM" id="SSF51905">
    <property type="entry name" value="FAD/NAD(P)-binding domain"/>
    <property type="match status" value="1"/>
</dbReference>
<dbReference type="GO" id="GO:0050661">
    <property type="term" value="F:NADP binding"/>
    <property type="evidence" value="ECO:0007669"/>
    <property type="project" value="InterPro"/>
</dbReference>
<dbReference type="Proteomes" id="UP000245884">
    <property type="component" value="Unassembled WGS sequence"/>
</dbReference>
<protein>
    <submittedName>
        <fullName evidence="7">Monooxygenase</fullName>
    </submittedName>
</protein>
<evidence type="ECO:0000256" key="4">
    <source>
        <dbReference type="ARBA" id="ARBA00022857"/>
    </source>
</evidence>
<accession>A0A316UMC9</accession>
<dbReference type="FunFam" id="3.50.50.60:FF:000228">
    <property type="entry name" value="FAD-containing monooxygenase EthA"/>
    <property type="match status" value="1"/>
</dbReference>
<evidence type="ECO:0000256" key="5">
    <source>
        <dbReference type="ARBA" id="ARBA00023002"/>
    </source>
</evidence>
<keyword evidence="3" id="KW-0274">FAD</keyword>
<dbReference type="GeneID" id="37031361"/>
<proteinExistence type="predicted"/>
<keyword evidence="2" id="KW-0285">Flavoprotein</keyword>
<evidence type="ECO:0000313" key="8">
    <source>
        <dbReference type="Proteomes" id="UP000245884"/>
    </source>
</evidence>
<dbReference type="STRING" id="1569628.A0A316UMC9"/>
<dbReference type="RefSeq" id="XP_025361021.1">
    <property type="nucleotide sequence ID" value="XM_025509538.1"/>
</dbReference>
<keyword evidence="6 7" id="KW-0503">Monooxygenase</keyword>
<evidence type="ECO:0000256" key="6">
    <source>
        <dbReference type="ARBA" id="ARBA00023033"/>
    </source>
</evidence>
<dbReference type="PANTHER" id="PTHR43872:SF1">
    <property type="entry name" value="MONOOXYGENASE, PUTATIVE (AFU_ORTHOLOGUE AFUA_8G02570)-RELATED"/>
    <property type="match status" value="1"/>
</dbReference>
<dbReference type="EMBL" id="KZ819671">
    <property type="protein sequence ID" value="PWN26409.1"/>
    <property type="molecule type" value="Genomic_DNA"/>
</dbReference>
<dbReference type="AlphaFoldDB" id="A0A316UMC9"/>
<dbReference type="GO" id="GO:0004499">
    <property type="term" value="F:N,N-dimethylaniline monooxygenase activity"/>
    <property type="evidence" value="ECO:0007669"/>
    <property type="project" value="InterPro"/>
</dbReference>
<gene>
    <name evidence="7" type="ORF">BDZ90DRAFT_38316</name>
</gene>
<keyword evidence="4" id="KW-0521">NADP</keyword>
<sequence length="498" mass="56254">MQTQTDVDVLVIGAGISGINAGYRLQTETKFNYQIFEARHDLGGTWSMFQYPGLRSDSDMFTMGFPFRPWTANKAIADGADIYDYVRETAEEYGIDKKITYNREVHSTEWSSTERQWKVTSLDKTTGNTKTTTCKFVLFCSGYYDYQGGYQPEVPGMRDFKGKWIHPQAWPKDYDYTGKKMVVIGSGATAVTLLPNLAKKAKHVTLLQRSPTYMVSLPNANSQSLLARLVPTMLYFAILRFFLALRNYVFYWVCQGFPRISRYVMLSLTKRQLPSRISIDPHFSPNYKPWDQRVCLVPDGDMFKALREGNADIATGKIDTVTPNGLRLEDGQEIEADCIVCATGLNLKLFGGASLIVDGEKVDTNKRWVFRGQMLSGVPNASLCFGYTNASWTLGSDVCVLYATRLLNEMDKRNISHFAPRGPPGKSIEKSEPMSPLQSGYFLRAKNVLPRSAGTNYKGGVWAMRSNWFFDWLQARYGGAFDHMDVFYAPKAEAKKVQ</sequence>
<dbReference type="PANTHER" id="PTHR43872">
    <property type="entry name" value="MONOOXYGENASE, PUTATIVE (AFU_ORTHOLOGUE AFUA_8G02570)-RELATED"/>
    <property type="match status" value="1"/>
</dbReference>
<dbReference type="Pfam" id="PF00743">
    <property type="entry name" value="FMO-like"/>
    <property type="match status" value="1"/>
</dbReference>
<comment type="cofactor">
    <cofactor evidence="1">
        <name>FAD</name>
        <dbReference type="ChEBI" id="CHEBI:57692"/>
    </cofactor>
</comment>
<name>A0A316UMC9_9BASI</name>
<organism evidence="7 8">
    <name type="scientific">Jaminaea rosea</name>
    <dbReference type="NCBI Taxonomy" id="1569628"/>
    <lineage>
        <taxon>Eukaryota</taxon>
        <taxon>Fungi</taxon>
        <taxon>Dikarya</taxon>
        <taxon>Basidiomycota</taxon>
        <taxon>Ustilaginomycotina</taxon>
        <taxon>Exobasidiomycetes</taxon>
        <taxon>Microstromatales</taxon>
        <taxon>Microstromatales incertae sedis</taxon>
        <taxon>Jaminaea</taxon>
    </lineage>
</organism>
<dbReference type="GO" id="GO:0050660">
    <property type="term" value="F:flavin adenine dinucleotide binding"/>
    <property type="evidence" value="ECO:0007669"/>
    <property type="project" value="InterPro"/>
</dbReference>
<keyword evidence="5" id="KW-0560">Oxidoreductase</keyword>
<evidence type="ECO:0000256" key="2">
    <source>
        <dbReference type="ARBA" id="ARBA00022630"/>
    </source>
</evidence>
<dbReference type="InterPro" id="IPR036188">
    <property type="entry name" value="FAD/NAD-bd_sf"/>
</dbReference>
<evidence type="ECO:0000256" key="3">
    <source>
        <dbReference type="ARBA" id="ARBA00022827"/>
    </source>
</evidence>